<comment type="caution">
    <text evidence="1">The sequence shown here is derived from an EMBL/GenBank/DDBJ whole genome shotgun (WGS) entry which is preliminary data.</text>
</comment>
<evidence type="ECO:0000313" key="2">
    <source>
        <dbReference type="Proteomes" id="UP001161099"/>
    </source>
</evidence>
<evidence type="ECO:0000313" key="1">
    <source>
        <dbReference type="EMBL" id="MDH0655943.1"/>
    </source>
</evidence>
<proteinExistence type="predicted"/>
<accession>A0AA42IEE0</accession>
<dbReference type="Proteomes" id="UP001161099">
    <property type="component" value="Unassembled WGS sequence"/>
</dbReference>
<reference evidence="1" key="1">
    <citation type="submission" date="2022-09" db="EMBL/GenBank/DDBJ databases">
        <title>Intensive care unit water sources are persistently colonized with multi-drug resistant bacteria and are the site of extensive horizontal gene transfer of antibiotic resistance genes.</title>
        <authorList>
            <person name="Diorio-Toth L."/>
        </authorList>
    </citation>
    <scope>NUCLEOTIDE SEQUENCE</scope>
    <source>
        <strain evidence="1">GD03851</strain>
    </source>
</reference>
<dbReference type="EMBL" id="JAOCDR010000011">
    <property type="protein sequence ID" value="MDH0655943.1"/>
    <property type="molecule type" value="Genomic_DNA"/>
</dbReference>
<name>A0AA42IEE0_ACIJO</name>
<dbReference type="Gene3D" id="4.10.410.40">
    <property type="match status" value="1"/>
</dbReference>
<protein>
    <submittedName>
        <fullName evidence="1">Uncharacterized protein</fullName>
    </submittedName>
</protein>
<organism evidence="1 2">
    <name type="scientific">Acinetobacter johnsonii</name>
    <dbReference type="NCBI Taxonomy" id="40214"/>
    <lineage>
        <taxon>Bacteria</taxon>
        <taxon>Pseudomonadati</taxon>
        <taxon>Pseudomonadota</taxon>
        <taxon>Gammaproteobacteria</taxon>
        <taxon>Moraxellales</taxon>
        <taxon>Moraxellaceae</taxon>
        <taxon>Acinetobacter</taxon>
    </lineage>
</organism>
<sequence length="163" mass="17938">MGECVEGLVDSQQVVFYVKEGSATTWEEFLYLTAIPLPFGERTTDDVTTVKDLFKREVAAGVISYAALELEGLYTSTGPGQVQRVKMTRYFNQGTCLDWMIMLPDSEKTTYDGCGTLGSLGPVRDANKKNRIKLKLTISGEVKERQGGDNVLDPSDTITLPTV</sequence>
<gene>
    <name evidence="1" type="ORF">N5D11_07405</name>
</gene>
<dbReference type="AlphaFoldDB" id="A0AA42IEE0"/>
<dbReference type="RefSeq" id="WP_279698257.1">
    <property type="nucleotide sequence ID" value="NZ_JAOCDR010000011.1"/>
</dbReference>